<keyword evidence="3" id="KW-0813">Transport</keyword>
<evidence type="ECO:0000256" key="4">
    <source>
        <dbReference type="ARBA" id="ARBA00022692"/>
    </source>
</evidence>
<name>A0A151ZK68_TIELA</name>
<keyword evidence="12" id="KW-1185">Reference proteome</keyword>
<keyword evidence="7 9" id="KW-1133">Transmembrane helix</keyword>
<comment type="similarity">
    <text evidence="2">Belongs to the ABC transporter superfamily. ABCA family.</text>
</comment>
<reference evidence="11 12" key="1">
    <citation type="submission" date="2015-12" db="EMBL/GenBank/DDBJ databases">
        <title>Dictyostelia acquired genes for synthesis and detection of signals that induce cell-type specialization by lateral gene transfer from prokaryotes.</title>
        <authorList>
            <person name="Gloeckner G."/>
            <person name="Schaap P."/>
        </authorList>
    </citation>
    <scope>NUCLEOTIDE SEQUENCE [LARGE SCALE GENOMIC DNA]</scope>
    <source>
        <strain evidence="11 12">TK</strain>
    </source>
</reference>
<dbReference type="InterPro" id="IPR027417">
    <property type="entry name" value="P-loop_NTPase"/>
</dbReference>
<feature type="domain" description="ABC transporter" evidence="10">
    <location>
        <begin position="545"/>
        <end position="774"/>
    </location>
</feature>
<comment type="subcellular location">
    <subcellularLocation>
        <location evidence="1">Membrane</location>
        <topology evidence="1">Multi-pass membrane protein</topology>
    </subcellularLocation>
</comment>
<feature type="transmembrane region" description="Helical" evidence="9">
    <location>
        <begin position="296"/>
        <end position="321"/>
    </location>
</feature>
<dbReference type="Gene3D" id="3.40.50.300">
    <property type="entry name" value="P-loop containing nucleotide triphosphate hydrolases"/>
    <property type="match status" value="1"/>
</dbReference>
<gene>
    <name evidence="11" type="ORF">DLAC_04689</name>
</gene>
<keyword evidence="5" id="KW-0547">Nucleotide-binding</keyword>
<dbReference type="FunCoup" id="A0A151ZK68">
    <property type="interactions" value="87"/>
</dbReference>
<evidence type="ECO:0000259" key="10">
    <source>
        <dbReference type="PROSITE" id="PS50893"/>
    </source>
</evidence>
<dbReference type="InterPro" id="IPR003593">
    <property type="entry name" value="AAA+_ATPase"/>
</dbReference>
<evidence type="ECO:0000256" key="3">
    <source>
        <dbReference type="ARBA" id="ARBA00022448"/>
    </source>
</evidence>
<dbReference type="GO" id="GO:0005524">
    <property type="term" value="F:ATP binding"/>
    <property type="evidence" value="ECO:0007669"/>
    <property type="project" value="UniProtKB-KW"/>
</dbReference>
<dbReference type="FunFam" id="3.40.50.300:FF:000665">
    <property type="entry name" value="ABC transporter A family member 2"/>
    <property type="match status" value="1"/>
</dbReference>
<evidence type="ECO:0000256" key="5">
    <source>
        <dbReference type="ARBA" id="ARBA00022741"/>
    </source>
</evidence>
<dbReference type="GO" id="GO:0140359">
    <property type="term" value="F:ABC-type transporter activity"/>
    <property type="evidence" value="ECO:0007669"/>
    <property type="project" value="InterPro"/>
</dbReference>
<comment type="caution">
    <text evidence="11">The sequence shown here is derived from an EMBL/GenBank/DDBJ whole genome shotgun (WGS) entry which is preliminary data.</text>
</comment>
<evidence type="ECO:0000256" key="1">
    <source>
        <dbReference type="ARBA" id="ARBA00004141"/>
    </source>
</evidence>
<feature type="transmembrane region" description="Helical" evidence="9">
    <location>
        <begin position="333"/>
        <end position="358"/>
    </location>
</feature>
<keyword evidence="6" id="KW-0067">ATP-binding</keyword>
<evidence type="ECO:0000256" key="9">
    <source>
        <dbReference type="SAM" id="Phobius"/>
    </source>
</evidence>
<dbReference type="SMART" id="SM00382">
    <property type="entry name" value="AAA"/>
    <property type="match status" value="1"/>
</dbReference>
<dbReference type="Pfam" id="PF12698">
    <property type="entry name" value="ABC2_membrane_3"/>
    <property type="match status" value="1"/>
</dbReference>
<dbReference type="InterPro" id="IPR003439">
    <property type="entry name" value="ABC_transporter-like_ATP-bd"/>
</dbReference>
<feature type="transmembrane region" description="Helical" evidence="9">
    <location>
        <begin position="370"/>
        <end position="394"/>
    </location>
</feature>
<feature type="transmembrane region" description="Helical" evidence="9">
    <location>
        <begin position="459"/>
        <end position="479"/>
    </location>
</feature>
<dbReference type="Pfam" id="PF00005">
    <property type="entry name" value="ABC_tran"/>
    <property type="match status" value="1"/>
</dbReference>
<dbReference type="SUPFAM" id="SSF52540">
    <property type="entry name" value="P-loop containing nucleoside triphosphate hydrolases"/>
    <property type="match status" value="1"/>
</dbReference>
<accession>A0A151ZK68</accession>
<evidence type="ECO:0000313" key="11">
    <source>
        <dbReference type="EMBL" id="KYQ94391.1"/>
    </source>
</evidence>
<dbReference type="OrthoDB" id="10255969at2759"/>
<organism evidence="11 12">
    <name type="scientific">Tieghemostelium lacteum</name>
    <name type="common">Slime mold</name>
    <name type="synonym">Dictyostelium lacteum</name>
    <dbReference type="NCBI Taxonomy" id="361077"/>
    <lineage>
        <taxon>Eukaryota</taxon>
        <taxon>Amoebozoa</taxon>
        <taxon>Evosea</taxon>
        <taxon>Eumycetozoa</taxon>
        <taxon>Dictyostelia</taxon>
        <taxon>Dictyosteliales</taxon>
        <taxon>Raperosteliaceae</taxon>
        <taxon>Tieghemostelium</taxon>
    </lineage>
</organism>
<dbReference type="CDD" id="cd03263">
    <property type="entry name" value="ABC_subfamily_A"/>
    <property type="match status" value="1"/>
</dbReference>
<dbReference type="PANTHER" id="PTHR19229">
    <property type="entry name" value="ATP-BINDING CASSETTE TRANSPORTER SUBFAMILY A ABCA"/>
    <property type="match status" value="1"/>
</dbReference>
<dbReference type="PROSITE" id="PS50893">
    <property type="entry name" value="ABC_TRANSPORTER_2"/>
    <property type="match status" value="1"/>
</dbReference>
<evidence type="ECO:0000256" key="8">
    <source>
        <dbReference type="ARBA" id="ARBA00023136"/>
    </source>
</evidence>
<feature type="transmembrane region" description="Helical" evidence="9">
    <location>
        <begin position="21"/>
        <end position="46"/>
    </location>
</feature>
<dbReference type="GO" id="GO:0016020">
    <property type="term" value="C:membrane"/>
    <property type="evidence" value="ECO:0007669"/>
    <property type="project" value="UniProtKB-SubCell"/>
</dbReference>
<dbReference type="GO" id="GO:0005319">
    <property type="term" value="F:lipid transporter activity"/>
    <property type="evidence" value="ECO:0007669"/>
    <property type="project" value="TreeGrafter"/>
</dbReference>
<dbReference type="AlphaFoldDB" id="A0A151ZK68"/>
<feature type="transmembrane region" description="Helical" evidence="9">
    <location>
        <begin position="258"/>
        <end position="275"/>
    </location>
</feature>
<keyword evidence="8 9" id="KW-0472">Membrane</keyword>
<dbReference type="InParanoid" id="A0A151ZK68"/>
<keyword evidence="4 9" id="KW-0812">Transmembrane</keyword>
<dbReference type="InterPro" id="IPR013525">
    <property type="entry name" value="ABC2_TM"/>
</dbReference>
<dbReference type="PANTHER" id="PTHR19229:SF205">
    <property type="entry name" value="ABC TRANSPORTER A FAMILY MEMBER 1-RELATED"/>
    <property type="match status" value="1"/>
</dbReference>
<proteinExistence type="inferred from homology"/>
<evidence type="ECO:0000256" key="7">
    <source>
        <dbReference type="ARBA" id="ARBA00022989"/>
    </source>
</evidence>
<dbReference type="EMBL" id="LODT01000022">
    <property type="protein sequence ID" value="KYQ94391.1"/>
    <property type="molecule type" value="Genomic_DNA"/>
</dbReference>
<sequence length="859" mass="96051">MSKLKVVLLQIKLLLKKNVLVAWRSWLATLLELLSPVFFILVLFIITKAPTPQEFCLLIEIFGTADVTTSLQSQSLPACTGYSEGRCFNILFAPINSSITVALMKLVGQLNDPPIPYLTVTDYSLNSTQNQIGGIIGFENSKQIYDFVALHPNITQVGINVEFIPFDFTGQEQYKDDPLIHISNPILFGYDILWNATCPNFLGGCTDYALPMNVVLQKAINAFQANQTSGFEGIIPEISISTTVFPLYEGSQNPNGCLFFYCGSMISFIFVLYKISYEKEKKLKQGMVMMGLSETAYWISWFITCVIVNILLSLITIAIGSACQFDFFLSTNFFANFFLFFLFTTSMTLVAFFILAFISTTKAAIGIGMAIFIVGSIFQMIFSLLGAIIFQIIYETNSTAAKIARICLFPFPMFHFSKAITDINVFAQTYQYTGEGFKWSDLKLNLNTPGSTADITETYLSFVYMVVLIFAYGLAAWYFDHVIPGNDGNTYPPYFFLMPSYWGLSRKRPVFKEPPPTQDNDIKESIERANDPNNKSAVVLRGISKLYRNIFNSKKNVQAVNYLSLSIDEGTVLCLLGHNGSGKSTTIGMLTGLISPTTGDALIYGHSILNEIHQVRKMTSVCPQHDILFMELTVTEHLQLFCELKGIPANEIKHVIDHQISAVKLKKFTQNKASELSGGQRRRLSIAIACIGDPKIIYLDEPTSGCDSASKRHIWNLIKEVKKDRVVLLTSHYLDEVEVLSDKIVIMSHGQVMASGNSLQLKSKYADGYSVNIIATSMETIPHIKDFISKLLPSSRVLSENATFISFGFPLNTPPDVLISFFQNLEKMSTSESPIFRDWGVTHSTLDECFLKVTKLKIQ</sequence>
<dbReference type="InterPro" id="IPR026082">
    <property type="entry name" value="ABCA"/>
</dbReference>
<dbReference type="Proteomes" id="UP000076078">
    <property type="component" value="Unassembled WGS sequence"/>
</dbReference>
<dbReference type="OMA" id="LAWYFEH"/>
<dbReference type="GO" id="GO:0016887">
    <property type="term" value="F:ATP hydrolysis activity"/>
    <property type="evidence" value="ECO:0007669"/>
    <property type="project" value="InterPro"/>
</dbReference>
<evidence type="ECO:0000256" key="2">
    <source>
        <dbReference type="ARBA" id="ARBA00008869"/>
    </source>
</evidence>
<evidence type="ECO:0000256" key="6">
    <source>
        <dbReference type="ARBA" id="ARBA00022840"/>
    </source>
</evidence>
<evidence type="ECO:0000313" key="12">
    <source>
        <dbReference type="Proteomes" id="UP000076078"/>
    </source>
</evidence>
<protein>
    <submittedName>
        <fullName evidence="11">ABC transporter A family protein</fullName>
    </submittedName>
</protein>